<accession>A0A9D1GQ73</accession>
<dbReference type="AlphaFoldDB" id="A0A9D1GQ73"/>
<evidence type="ECO:0000313" key="2">
    <source>
        <dbReference type="Proteomes" id="UP000886758"/>
    </source>
</evidence>
<organism evidence="1 2">
    <name type="scientific">Candidatus Pelethenecus faecipullorum</name>
    <dbReference type="NCBI Taxonomy" id="2840900"/>
    <lineage>
        <taxon>Bacteria</taxon>
        <taxon>Bacillati</taxon>
        <taxon>Mycoplasmatota</taxon>
        <taxon>Mollicutes</taxon>
        <taxon>Candidatus Pelethenecus</taxon>
    </lineage>
</organism>
<evidence type="ECO:0000313" key="1">
    <source>
        <dbReference type="EMBL" id="HIT49840.1"/>
    </source>
</evidence>
<gene>
    <name evidence="1" type="ORF">IAD46_02315</name>
</gene>
<feature type="non-terminal residue" evidence="1">
    <location>
        <position position="85"/>
    </location>
</feature>
<comment type="caution">
    <text evidence="1">The sequence shown here is derived from an EMBL/GenBank/DDBJ whole genome shotgun (WGS) entry which is preliminary data.</text>
</comment>
<reference evidence="1" key="1">
    <citation type="submission" date="2020-10" db="EMBL/GenBank/DDBJ databases">
        <authorList>
            <person name="Gilroy R."/>
        </authorList>
    </citation>
    <scope>NUCLEOTIDE SEQUENCE</scope>
    <source>
        <strain evidence="1">ChiW17-6978</strain>
    </source>
</reference>
<reference evidence="1" key="2">
    <citation type="journal article" date="2021" name="PeerJ">
        <title>Extensive microbial diversity within the chicken gut microbiome revealed by metagenomics and culture.</title>
        <authorList>
            <person name="Gilroy R."/>
            <person name="Ravi A."/>
            <person name="Getino M."/>
            <person name="Pursley I."/>
            <person name="Horton D.L."/>
            <person name="Alikhan N.F."/>
            <person name="Baker D."/>
            <person name="Gharbi K."/>
            <person name="Hall N."/>
            <person name="Watson M."/>
            <person name="Adriaenssens E.M."/>
            <person name="Foster-Nyarko E."/>
            <person name="Jarju S."/>
            <person name="Secka A."/>
            <person name="Antonio M."/>
            <person name="Oren A."/>
            <person name="Chaudhuri R.R."/>
            <person name="La Ragione R."/>
            <person name="Hildebrand F."/>
            <person name="Pallen M.J."/>
        </authorList>
    </citation>
    <scope>NUCLEOTIDE SEQUENCE</scope>
    <source>
        <strain evidence="1">ChiW17-6978</strain>
    </source>
</reference>
<proteinExistence type="predicted"/>
<name>A0A9D1GQ73_9MOLU</name>
<sequence length="85" mass="9874">MQLEIEKRYFYELSGIQSLKTHLEKISQLEKQDTKATGQIEINLSYTDQSQEECFQSLSFPFELELTELTVLDVQLTKTNLAVVE</sequence>
<dbReference type="Proteomes" id="UP000886758">
    <property type="component" value="Unassembled WGS sequence"/>
</dbReference>
<dbReference type="EMBL" id="DVLF01000076">
    <property type="protein sequence ID" value="HIT49840.1"/>
    <property type="molecule type" value="Genomic_DNA"/>
</dbReference>
<protein>
    <submittedName>
        <fullName evidence="1">Uncharacterized protein</fullName>
    </submittedName>
</protein>